<dbReference type="GO" id="GO:0000271">
    <property type="term" value="P:polysaccharide biosynthetic process"/>
    <property type="evidence" value="ECO:0007669"/>
    <property type="project" value="InterPro"/>
</dbReference>
<name>A0A935IL85_9MICO</name>
<comment type="subcellular location">
    <subcellularLocation>
        <location evidence="1">Membrane</location>
        <topology evidence="1">Multi-pass membrane protein</topology>
    </subcellularLocation>
</comment>
<organism evidence="8 10">
    <name type="scientific">Candidatus Phosphoribacter hodrii</name>
    <dbReference type="NCBI Taxonomy" id="2953743"/>
    <lineage>
        <taxon>Bacteria</taxon>
        <taxon>Bacillati</taxon>
        <taxon>Actinomycetota</taxon>
        <taxon>Actinomycetes</taxon>
        <taxon>Micrococcales</taxon>
        <taxon>Dermatophilaceae</taxon>
        <taxon>Candidatus Phosphoribacter</taxon>
    </lineage>
</organism>
<reference evidence="8 10" key="1">
    <citation type="submission" date="2020-10" db="EMBL/GenBank/DDBJ databases">
        <title>Connecting structure to function with the recovery of over 1000 high-quality activated sludge metagenome-assembled genomes encoding full-length rRNA genes using long-read sequencing.</title>
        <authorList>
            <person name="Singleton C.M."/>
            <person name="Petriglieri F."/>
            <person name="Kristensen J.M."/>
            <person name="Kirkegaard R.H."/>
            <person name="Michaelsen T.Y."/>
            <person name="Andersen M.H."/>
            <person name="Karst S.M."/>
            <person name="Dueholm M.S."/>
            <person name="Nielsen P.H."/>
            <person name="Albertsen M."/>
        </authorList>
    </citation>
    <scope>NUCLEOTIDE SEQUENCE [LARGE SCALE GENOMIC DNA]</scope>
    <source>
        <strain evidence="8">Ega_18-Q3-R5-49_MAXAC.001</strain>
        <strain evidence="9">Ribe_18-Q3-R11-54_MAXAC.001</strain>
    </source>
</reference>
<keyword evidence="5 6" id="KW-0472">Membrane</keyword>
<dbReference type="InterPro" id="IPR007267">
    <property type="entry name" value="GtrA_DPMS_TM"/>
</dbReference>
<keyword evidence="3 6" id="KW-0812">Transmembrane</keyword>
<evidence type="ECO:0000256" key="6">
    <source>
        <dbReference type="SAM" id="Phobius"/>
    </source>
</evidence>
<dbReference type="EMBL" id="JADJIB010000003">
    <property type="protein sequence ID" value="MBK7273241.1"/>
    <property type="molecule type" value="Genomic_DNA"/>
</dbReference>
<dbReference type="PANTHER" id="PTHR38459">
    <property type="entry name" value="PROPHAGE BACTOPRENOL-LINKED GLUCOSE TRANSLOCASE HOMOLOG"/>
    <property type="match status" value="1"/>
</dbReference>
<evidence type="ECO:0000256" key="1">
    <source>
        <dbReference type="ARBA" id="ARBA00004141"/>
    </source>
</evidence>
<feature type="transmembrane region" description="Helical" evidence="6">
    <location>
        <begin position="30"/>
        <end position="50"/>
    </location>
</feature>
<evidence type="ECO:0000256" key="2">
    <source>
        <dbReference type="ARBA" id="ARBA00009399"/>
    </source>
</evidence>
<feature type="transmembrane region" description="Helical" evidence="6">
    <location>
        <begin position="93"/>
        <end position="114"/>
    </location>
</feature>
<feature type="transmembrane region" description="Helical" evidence="6">
    <location>
        <begin position="56"/>
        <end position="72"/>
    </location>
</feature>
<dbReference type="AlphaFoldDB" id="A0A935IL85"/>
<sequence length="157" mass="16220">MATEPALAVAAPPAVTGDAQIGLASQLGRFAVVGAVSTVVHLGLFALLHLAWPSQVANVAALVVATVVNTALNRRWTFRVTGGRAWRQHAQGFVVFLLTWGATSGGLALLDLGWPTAGTPIKLLALVAATGISTVVRFVAMRAWIFRIPAGDASSLG</sequence>
<dbReference type="Proteomes" id="UP000726105">
    <property type="component" value="Unassembled WGS sequence"/>
</dbReference>
<keyword evidence="4 6" id="KW-1133">Transmembrane helix</keyword>
<evidence type="ECO:0000313" key="10">
    <source>
        <dbReference type="Proteomes" id="UP000726105"/>
    </source>
</evidence>
<evidence type="ECO:0000313" key="8">
    <source>
        <dbReference type="EMBL" id="MBK7273241.1"/>
    </source>
</evidence>
<proteinExistence type="inferred from homology"/>
<comment type="caution">
    <text evidence="8">The sequence shown here is derived from an EMBL/GenBank/DDBJ whole genome shotgun (WGS) entry which is preliminary data.</text>
</comment>
<protein>
    <submittedName>
        <fullName evidence="8">GtrA family protein</fullName>
    </submittedName>
</protein>
<dbReference type="GO" id="GO:0005886">
    <property type="term" value="C:plasma membrane"/>
    <property type="evidence" value="ECO:0007669"/>
    <property type="project" value="TreeGrafter"/>
</dbReference>
<dbReference type="InterPro" id="IPR051401">
    <property type="entry name" value="GtrA_CellWall_Glycosyl"/>
</dbReference>
<evidence type="ECO:0000313" key="9">
    <source>
        <dbReference type="EMBL" id="MBL0002843.1"/>
    </source>
</evidence>
<dbReference type="PANTHER" id="PTHR38459:SF1">
    <property type="entry name" value="PROPHAGE BACTOPRENOL-LINKED GLUCOSE TRANSLOCASE HOMOLOG"/>
    <property type="match status" value="1"/>
</dbReference>
<evidence type="ECO:0000256" key="3">
    <source>
        <dbReference type="ARBA" id="ARBA00022692"/>
    </source>
</evidence>
<dbReference type="EMBL" id="JADKGK010000005">
    <property type="protein sequence ID" value="MBL0002843.1"/>
    <property type="molecule type" value="Genomic_DNA"/>
</dbReference>
<comment type="similarity">
    <text evidence="2">Belongs to the GtrA family.</text>
</comment>
<evidence type="ECO:0000256" key="4">
    <source>
        <dbReference type="ARBA" id="ARBA00022989"/>
    </source>
</evidence>
<feature type="transmembrane region" description="Helical" evidence="6">
    <location>
        <begin position="120"/>
        <end position="140"/>
    </location>
</feature>
<evidence type="ECO:0000259" key="7">
    <source>
        <dbReference type="Pfam" id="PF04138"/>
    </source>
</evidence>
<dbReference type="Proteomes" id="UP000886632">
    <property type="component" value="Unassembled WGS sequence"/>
</dbReference>
<dbReference type="Pfam" id="PF04138">
    <property type="entry name" value="GtrA_DPMS_TM"/>
    <property type="match status" value="1"/>
</dbReference>
<accession>A0A935IL85</accession>
<evidence type="ECO:0000256" key="5">
    <source>
        <dbReference type="ARBA" id="ARBA00023136"/>
    </source>
</evidence>
<gene>
    <name evidence="8" type="ORF">IPI13_08730</name>
    <name evidence="9" type="ORF">IPP00_02185</name>
</gene>
<feature type="domain" description="GtrA/DPMS transmembrane" evidence="7">
    <location>
        <begin position="29"/>
        <end position="146"/>
    </location>
</feature>